<keyword evidence="1" id="KW-0540">Nuclease</keyword>
<name>A0A1F7RTG6_9BACT</name>
<dbReference type="AlphaFoldDB" id="A0A1F7RTG6"/>
<dbReference type="SMART" id="SM00316">
    <property type="entry name" value="S1"/>
    <property type="match status" value="1"/>
</dbReference>
<dbReference type="InterPro" id="IPR003029">
    <property type="entry name" value="S1_domain"/>
</dbReference>
<keyword evidence="2" id="KW-0378">Hydrolase</keyword>
<evidence type="ECO:0000256" key="2">
    <source>
        <dbReference type="ARBA" id="ARBA00022801"/>
    </source>
</evidence>
<dbReference type="GO" id="GO:0003723">
    <property type="term" value="F:RNA binding"/>
    <property type="evidence" value="ECO:0007669"/>
    <property type="project" value="InterPro"/>
</dbReference>
<dbReference type="Gene3D" id="2.40.50.140">
    <property type="entry name" value="Nucleic acid-binding proteins"/>
    <property type="match status" value="1"/>
</dbReference>
<dbReference type="InterPro" id="IPR001900">
    <property type="entry name" value="RNase_II/R"/>
</dbReference>
<dbReference type="Proteomes" id="UP000178797">
    <property type="component" value="Unassembled WGS sequence"/>
</dbReference>
<protein>
    <recommendedName>
        <fullName evidence="3">S1 motif domain-containing protein</fullName>
    </recommendedName>
</protein>
<proteinExistence type="predicted"/>
<dbReference type="PROSITE" id="PS01175">
    <property type="entry name" value="RIBONUCLEASE_II"/>
    <property type="match status" value="1"/>
</dbReference>
<gene>
    <name evidence="4" type="ORF">A2W05_08710</name>
</gene>
<dbReference type="SUPFAM" id="SSF50249">
    <property type="entry name" value="Nucleic acid-binding proteins"/>
    <property type="match status" value="2"/>
</dbReference>
<dbReference type="InterPro" id="IPR050180">
    <property type="entry name" value="RNR_Ribonuclease"/>
</dbReference>
<accession>A0A1F7RTG6</accession>
<dbReference type="Pfam" id="PF00575">
    <property type="entry name" value="S1"/>
    <property type="match status" value="1"/>
</dbReference>
<organism evidence="4 5">
    <name type="scientific">Candidatus Schekmanbacteria bacterium RBG_16_38_10</name>
    <dbReference type="NCBI Taxonomy" id="1817879"/>
    <lineage>
        <taxon>Bacteria</taxon>
        <taxon>Candidatus Schekmaniibacteriota</taxon>
    </lineage>
</organism>
<sequence length="311" mass="35765">MKELCLLLKEKRWKRGSLDFDLPEPQFIIDATGQITNIIKSERNIAHQIIEEFMIAANETVASHLFIKNIPSIYRVHEKPDAEKITNFNEFIKDLDIDIKPIGKIVTKAFQNLLNSVKGTSVEHMISSLLLRSLKHAIYSKDNIGHFGLASKIYTHFTSPIRRYPDLIVHRILKKTLSKKIVSRVVITELDEKLPAIASHSSTREKVAEDAERKVLEIKKVEFLYEKKGEVLSGVISGVTSFGIFVELNELFIEGMVRLSSIKDDYYTFIEEKHCLKGKTKKKIYRLGDKVKVKVTDVDLKRREINLIFVK</sequence>
<dbReference type="GO" id="GO:0016787">
    <property type="term" value="F:hydrolase activity"/>
    <property type="evidence" value="ECO:0007669"/>
    <property type="project" value="UniProtKB-KW"/>
</dbReference>
<evidence type="ECO:0000313" key="4">
    <source>
        <dbReference type="EMBL" id="OGL44388.1"/>
    </source>
</evidence>
<dbReference type="GO" id="GO:0004540">
    <property type="term" value="F:RNA nuclease activity"/>
    <property type="evidence" value="ECO:0007669"/>
    <property type="project" value="InterPro"/>
</dbReference>
<dbReference type="PANTHER" id="PTHR23355:SF9">
    <property type="entry name" value="DIS3-LIKE EXONUCLEASE 2"/>
    <property type="match status" value="1"/>
</dbReference>
<dbReference type="InterPro" id="IPR022966">
    <property type="entry name" value="RNase_II/R_CS"/>
</dbReference>
<dbReference type="InterPro" id="IPR012340">
    <property type="entry name" value="NA-bd_OB-fold"/>
</dbReference>
<evidence type="ECO:0000313" key="5">
    <source>
        <dbReference type="Proteomes" id="UP000178797"/>
    </source>
</evidence>
<evidence type="ECO:0000256" key="1">
    <source>
        <dbReference type="ARBA" id="ARBA00022722"/>
    </source>
</evidence>
<dbReference type="CDD" id="cd04471">
    <property type="entry name" value="S1_RNase_R"/>
    <property type="match status" value="1"/>
</dbReference>
<dbReference type="GO" id="GO:0006402">
    <property type="term" value="P:mRNA catabolic process"/>
    <property type="evidence" value="ECO:0007669"/>
    <property type="project" value="TreeGrafter"/>
</dbReference>
<dbReference type="PROSITE" id="PS50126">
    <property type="entry name" value="S1"/>
    <property type="match status" value="1"/>
</dbReference>
<dbReference type="EMBL" id="MGDE01000186">
    <property type="protein sequence ID" value="OGL44388.1"/>
    <property type="molecule type" value="Genomic_DNA"/>
</dbReference>
<feature type="domain" description="S1 motif" evidence="3">
    <location>
        <begin position="229"/>
        <end position="310"/>
    </location>
</feature>
<evidence type="ECO:0000259" key="3">
    <source>
        <dbReference type="PROSITE" id="PS50126"/>
    </source>
</evidence>
<dbReference type="PANTHER" id="PTHR23355">
    <property type="entry name" value="RIBONUCLEASE"/>
    <property type="match status" value="1"/>
</dbReference>
<dbReference type="GO" id="GO:0005829">
    <property type="term" value="C:cytosol"/>
    <property type="evidence" value="ECO:0007669"/>
    <property type="project" value="TreeGrafter"/>
</dbReference>
<reference evidence="4 5" key="1">
    <citation type="journal article" date="2016" name="Nat. Commun.">
        <title>Thousands of microbial genomes shed light on interconnected biogeochemical processes in an aquifer system.</title>
        <authorList>
            <person name="Anantharaman K."/>
            <person name="Brown C.T."/>
            <person name="Hug L.A."/>
            <person name="Sharon I."/>
            <person name="Castelle C.J."/>
            <person name="Probst A.J."/>
            <person name="Thomas B.C."/>
            <person name="Singh A."/>
            <person name="Wilkins M.J."/>
            <person name="Karaoz U."/>
            <person name="Brodie E.L."/>
            <person name="Williams K.H."/>
            <person name="Hubbard S.S."/>
            <person name="Banfield J.F."/>
        </authorList>
    </citation>
    <scope>NUCLEOTIDE SEQUENCE [LARGE SCALE GENOMIC DNA]</scope>
</reference>
<comment type="caution">
    <text evidence="4">The sequence shown here is derived from an EMBL/GenBank/DDBJ whole genome shotgun (WGS) entry which is preliminary data.</text>
</comment>
<dbReference type="SMART" id="SM00955">
    <property type="entry name" value="RNB"/>
    <property type="match status" value="1"/>
</dbReference>
<dbReference type="Pfam" id="PF00773">
    <property type="entry name" value="RNB"/>
    <property type="match status" value="1"/>
</dbReference>